<evidence type="ECO:0000313" key="4">
    <source>
        <dbReference type="Proteomes" id="UP001595872"/>
    </source>
</evidence>
<dbReference type="InterPro" id="IPR020843">
    <property type="entry name" value="ER"/>
</dbReference>
<dbReference type="RefSeq" id="WP_378259670.1">
    <property type="nucleotide sequence ID" value="NZ_JBHSIT010000008.1"/>
</dbReference>
<dbReference type="InterPro" id="IPR013154">
    <property type="entry name" value="ADH-like_N"/>
</dbReference>
<sequence length="314" mass="32699">MRAIAVSEYGATPSLMDLDRPEPGPGEVLVKLVAAGMNPFDWKVADGDFEGAVPVRFPLILGQDGAGVVEAAGEGVDRFRPGEQVYGSFFGAPRGLGSYAEYTLVRQDGPIAMMPAEMIYSRAAAVPMASMTAYNLVGAAGVDEGKTVLVVGATGGVGQQAVQFAAMRGAHVIATAGPDMTELMLDYGADETVDYAGKDLFDAIDGGHPDGIDVLLDLVEDADGVDRLSRAVKRGGVVASLIGQADVEGLAGRDVKGINFRNEPSGELLTELAGMIDAGKLRVHVSREVDLAEVPEVIADARRGGARGKTVIRL</sequence>
<evidence type="ECO:0000259" key="2">
    <source>
        <dbReference type="SMART" id="SM00829"/>
    </source>
</evidence>
<dbReference type="Gene3D" id="3.40.50.720">
    <property type="entry name" value="NAD(P)-binding Rossmann-like Domain"/>
    <property type="match status" value="1"/>
</dbReference>
<reference evidence="4" key="1">
    <citation type="journal article" date="2019" name="Int. J. Syst. Evol. Microbiol.">
        <title>The Global Catalogue of Microorganisms (GCM) 10K type strain sequencing project: providing services to taxonomists for standard genome sequencing and annotation.</title>
        <authorList>
            <consortium name="The Broad Institute Genomics Platform"/>
            <consortium name="The Broad Institute Genome Sequencing Center for Infectious Disease"/>
            <person name="Wu L."/>
            <person name="Ma J."/>
        </authorList>
    </citation>
    <scope>NUCLEOTIDE SEQUENCE [LARGE SCALE GENOMIC DNA]</scope>
    <source>
        <strain evidence="4">KLKA75</strain>
    </source>
</reference>
<dbReference type="SUPFAM" id="SSF51735">
    <property type="entry name" value="NAD(P)-binding Rossmann-fold domains"/>
    <property type="match status" value="1"/>
</dbReference>
<dbReference type="PANTHER" id="PTHR44154:SF1">
    <property type="entry name" value="QUINONE OXIDOREDUCTASE"/>
    <property type="match status" value="1"/>
</dbReference>
<dbReference type="CDD" id="cd05289">
    <property type="entry name" value="MDR_like_2"/>
    <property type="match status" value="1"/>
</dbReference>
<dbReference type="EC" id="1.-.-.-" evidence="3"/>
<dbReference type="SMART" id="SM00829">
    <property type="entry name" value="PKS_ER"/>
    <property type="match status" value="1"/>
</dbReference>
<keyword evidence="4" id="KW-1185">Reference proteome</keyword>
<dbReference type="GO" id="GO:0016491">
    <property type="term" value="F:oxidoreductase activity"/>
    <property type="evidence" value="ECO:0007669"/>
    <property type="project" value="UniProtKB-KW"/>
</dbReference>
<feature type="domain" description="Enoyl reductase (ER)" evidence="2">
    <location>
        <begin position="10"/>
        <end position="312"/>
    </location>
</feature>
<protein>
    <submittedName>
        <fullName evidence="3">NADP-dependent oxidoreductase</fullName>
        <ecNumber evidence="3">1.-.-.-</ecNumber>
    </submittedName>
</protein>
<dbReference type="Pfam" id="PF13602">
    <property type="entry name" value="ADH_zinc_N_2"/>
    <property type="match status" value="1"/>
</dbReference>
<dbReference type="InterPro" id="IPR011032">
    <property type="entry name" value="GroES-like_sf"/>
</dbReference>
<organism evidence="3 4">
    <name type="scientific">Actinomadura gamaensis</name>
    <dbReference type="NCBI Taxonomy" id="1763541"/>
    <lineage>
        <taxon>Bacteria</taxon>
        <taxon>Bacillati</taxon>
        <taxon>Actinomycetota</taxon>
        <taxon>Actinomycetes</taxon>
        <taxon>Streptosporangiales</taxon>
        <taxon>Thermomonosporaceae</taxon>
        <taxon>Actinomadura</taxon>
    </lineage>
</organism>
<comment type="caution">
    <text evidence="3">The sequence shown here is derived from an EMBL/GenBank/DDBJ whole genome shotgun (WGS) entry which is preliminary data.</text>
</comment>
<keyword evidence="3" id="KW-0560">Oxidoreductase</keyword>
<dbReference type="PANTHER" id="PTHR44154">
    <property type="entry name" value="QUINONE OXIDOREDUCTASE"/>
    <property type="match status" value="1"/>
</dbReference>
<dbReference type="InterPro" id="IPR051603">
    <property type="entry name" value="Zinc-ADH_QOR/CCCR"/>
</dbReference>
<dbReference type="EMBL" id="JBHSIT010000008">
    <property type="protein sequence ID" value="MFC4911022.1"/>
    <property type="molecule type" value="Genomic_DNA"/>
</dbReference>
<name>A0ABV9U3S6_9ACTN</name>
<dbReference type="Pfam" id="PF08240">
    <property type="entry name" value="ADH_N"/>
    <property type="match status" value="1"/>
</dbReference>
<evidence type="ECO:0000313" key="3">
    <source>
        <dbReference type="EMBL" id="MFC4911022.1"/>
    </source>
</evidence>
<dbReference type="Gene3D" id="3.90.180.10">
    <property type="entry name" value="Medium-chain alcohol dehydrogenases, catalytic domain"/>
    <property type="match status" value="1"/>
</dbReference>
<evidence type="ECO:0000256" key="1">
    <source>
        <dbReference type="ARBA" id="ARBA00022857"/>
    </source>
</evidence>
<accession>A0ABV9U3S6</accession>
<dbReference type="SUPFAM" id="SSF50129">
    <property type="entry name" value="GroES-like"/>
    <property type="match status" value="1"/>
</dbReference>
<proteinExistence type="predicted"/>
<dbReference type="InterPro" id="IPR036291">
    <property type="entry name" value="NAD(P)-bd_dom_sf"/>
</dbReference>
<gene>
    <name evidence="3" type="ORF">ACFPCY_27190</name>
</gene>
<dbReference type="Proteomes" id="UP001595872">
    <property type="component" value="Unassembled WGS sequence"/>
</dbReference>
<keyword evidence="1" id="KW-0521">NADP</keyword>